<dbReference type="AlphaFoldDB" id="A0A1G6DRV2"/>
<name>A0A1G6DRV2_9HYPH</name>
<protein>
    <submittedName>
        <fullName evidence="3">SAM-dependent methyltransferase, MidA family</fullName>
    </submittedName>
</protein>
<dbReference type="InterPro" id="IPR038375">
    <property type="entry name" value="NDUFAF7_sf"/>
</dbReference>
<accession>A0A1G6DRV2</accession>
<dbReference type="Proteomes" id="UP000199071">
    <property type="component" value="Unassembled WGS sequence"/>
</dbReference>
<dbReference type="InterPro" id="IPR029063">
    <property type="entry name" value="SAM-dependent_MTases_sf"/>
</dbReference>
<dbReference type="Pfam" id="PF02636">
    <property type="entry name" value="Methyltransf_28"/>
    <property type="match status" value="1"/>
</dbReference>
<dbReference type="PANTHER" id="PTHR12049">
    <property type="entry name" value="PROTEIN ARGININE METHYLTRANSFERASE NDUFAF7, MITOCHONDRIAL"/>
    <property type="match status" value="1"/>
</dbReference>
<keyword evidence="4" id="KW-1185">Reference proteome</keyword>
<dbReference type="SUPFAM" id="SSF53335">
    <property type="entry name" value="S-adenosyl-L-methionine-dependent methyltransferases"/>
    <property type="match status" value="1"/>
</dbReference>
<keyword evidence="1 3" id="KW-0489">Methyltransferase</keyword>
<dbReference type="GO" id="GO:0035243">
    <property type="term" value="F:protein-arginine omega-N symmetric methyltransferase activity"/>
    <property type="evidence" value="ECO:0007669"/>
    <property type="project" value="TreeGrafter"/>
</dbReference>
<dbReference type="GO" id="GO:0032259">
    <property type="term" value="P:methylation"/>
    <property type="evidence" value="ECO:0007669"/>
    <property type="project" value="UniProtKB-KW"/>
</dbReference>
<gene>
    <name evidence="3" type="ORF">SAMN02982931_03681</name>
</gene>
<evidence type="ECO:0000313" key="4">
    <source>
        <dbReference type="Proteomes" id="UP000199071"/>
    </source>
</evidence>
<dbReference type="STRING" id="665467.SAMN02982931_03681"/>
<dbReference type="InterPro" id="IPR003788">
    <property type="entry name" value="NDUFAF7"/>
</dbReference>
<dbReference type="Gene3D" id="3.40.50.12710">
    <property type="match status" value="1"/>
</dbReference>
<keyword evidence="2 3" id="KW-0808">Transferase</keyword>
<evidence type="ECO:0000313" key="3">
    <source>
        <dbReference type="EMBL" id="SDB47822.1"/>
    </source>
</evidence>
<sequence length="362" mass="37805">MTPLGEKLAARIRANGPITIADYMAACLGDPEHGYYLAREPFGRGGDFVTAPEVSQMFGELIGAWTVAVWEAMGAPAAFVLAELGPGRGTLMSDLMRTAHLRPAFVEAARVHLVETSPRLRAIQAETLAAAGIAPTWHERIDDLPSGPLIVVANEFFDALPIRQFLRTETGWAERMIGLDETGALAFGLRPAPPPPGFGNDVAEGAIVETAPAATAIMATLAGRIAAEGGAGLFIDYGYSGPAAGDTFQAVRRHEYDDPLAAPGEADLTAHVDFGTLGETARSVGARPRPLLSQGAFLARLGLSERAASLARGKDAATGEALERAVERLASPAGMGEIFKVLAVSAPGLALAVFDADDPEKA</sequence>
<evidence type="ECO:0000256" key="1">
    <source>
        <dbReference type="ARBA" id="ARBA00022603"/>
    </source>
</evidence>
<dbReference type="EMBL" id="FMXQ01000008">
    <property type="protein sequence ID" value="SDB47822.1"/>
    <property type="molecule type" value="Genomic_DNA"/>
</dbReference>
<evidence type="ECO:0000256" key="2">
    <source>
        <dbReference type="ARBA" id="ARBA00022679"/>
    </source>
</evidence>
<reference evidence="3 4" key="1">
    <citation type="submission" date="2016-10" db="EMBL/GenBank/DDBJ databases">
        <authorList>
            <person name="de Groot N.N."/>
        </authorList>
    </citation>
    <scope>NUCLEOTIDE SEQUENCE [LARGE SCALE GENOMIC DNA]</scope>
    <source>
        <strain evidence="3 4">ATCC 35022</strain>
    </source>
</reference>
<dbReference type="RefSeq" id="WP_244521324.1">
    <property type="nucleotide sequence ID" value="NZ_FMXQ01000008.1"/>
</dbReference>
<proteinExistence type="predicted"/>
<dbReference type="PANTHER" id="PTHR12049:SF7">
    <property type="entry name" value="PROTEIN ARGININE METHYLTRANSFERASE NDUFAF7, MITOCHONDRIAL"/>
    <property type="match status" value="1"/>
</dbReference>
<organism evidence="3 4">
    <name type="scientific">Bauldia litoralis</name>
    <dbReference type="NCBI Taxonomy" id="665467"/>
    <lineage>
        <taxon>Bacteria</taxon>
        <taxon>Pseudomonadati</taxon>
        <taxon>Pseudomonadota</taxon>
        <taxon>Alphaproteobacteria</taxon>
        <taxon>Hyphomicrobiales</taxon>
        <taxon>Kaistiaceae</taxon>
        <taxon>Bauldia</taxon>
    </lineage>
</organism>